<dbReference type="AlphaFoldDB" id="A0A412AXE3"/>
<evidence type="ECO:0000313" key="5">
    <source>
        <dbReference type="Proteomes" id="UP000284751"/>
    </source>
</evidence>
<dbReference type="Proteomes" id="UP000284751">
    <property type="component" value="Unassembled WGS sequence"/>
</dbReference>
<name>A0A412AXE3_9FIRM</name>
<dbReference type="PANTHER" id="PTHR45663:SF11">
    <property type="entry name" value="GEO12009P1"/>
    <property type="match status" value="1"/>
</dbReference>
<evidence type="ECO:0000259" key="3">
    <source>
        <dbReference type="Pfam" id="PF00085"/>
    </source>
</evidence>
<keyword evidence="2" id="KW-0676">Redox-active center</keyword>
<gene>
    <name evidence="4" type="ORF">DWY99_06620</name>
</gene>
<organism evidence="4 5">
    <name type="scientific">[Clostridium] leptum</name>
    <dbReference type="NCBI Taxonomy" id="1535"/>
    <lineage>
        <taxon>Bacteria</taxon>
        <taxon>Bacillati</taxon>
        <taxon>Bacillota</taxon>
        <taxon>Clostridia</taxon>
        <taxon>Eubacteriales</taxon>
        <taxon>Oscillospiraceae</taxon>
        <taxon>Oscillospiraceae incertae sedis</taxon>
    </lineage>
</organism>
<dbReference type="Pfam" id="PF00085">
    <property type="entry name" value="Thioredoxin"/>
    <property type="match status" value="1"/>
</dbReference>
<dbReference type="SUPFAM" id="SSF52833">
    <property type="entry name" value="Thioredoxin-like"/>
    <property type="match status" value="1"/>
</dbReference>
<protein>
    <submittedName>
        <fullName evidence="4">Thioredoxin</fullName>
    </submittedName>
</protein>
<feature type="domain" description="Thioredoxin" evidence="3">
    <location>
        <begin position="4"/>
        <end position="80"/>
    </location>
</feature>
<evidence type="ECO:0000256" key="1">
    <source>
        <dbReference type="ARBA" id="ARBA00008987"/>
    </source>
</evidence>
<dbReference type="CDD" id="cd02947">
    <property type="entry name" value="TRX_family"/>
    <property type="match status" value="1"/>
</dbReference>
<dbReference type="EMBL" id="QRTC01000021">
    <property type="protein sequence ID" value="RGQ41104.1"/>
    <property type="molecule type" value="Genomic_DNA"/>
</dbReference>
<dbReference type="PANTHER" id="PTHR45663">
    <property type="entry name" value="GEO12009P1"/>
    <property type="match status" value="1"/>
</dbReference>
<comment type="caution">
    <text evidence="4">The sequence shown here is derived from an EMBL/GenBank/DDBJ whole genome shotgun (WGS) entry which is preliminary data.</text>
</comment>
<accession>A0A412AXE3</accession>
<dbReference type="GO" id="GO:0015035">
    <property type="term" value="F:protein-disulfide reductase activity"/>
    <property type="evidence" value="ECO:0007669"/>
    <property type="project" value="TreeGrafter"/>
</dbReference>
<proteinExistence type="inferred from homology"/>
<evidence type="ECO:0000313" key="4">
    <source>
        <dbReference type="EMBL" id="RGQ41104.1"/>
    </source>
</evidence>
<dbReference type="Gene3D" id="3.40.30.10">
    <property type="entry name" value="Glutaredoxin"/>
    <property type="match status" value="1"/>
</dbReference>
<dbReference type="GO" id="GO:0005737">
    <property type="term" value="C:cytoplasm"/>
    <property type="evidence" value="ECO:0007669"/>
    <property type="project" value="TreeGrafter"/>
</dbReference>
<dbReference type="InterPro" id="IPR013766">
    <property type="entry name" value="Thioredoxin_domain"/>
</dbReference>
<sequence>MRKLLIFYAPWCSPCKFFKREFMNPVLEQADPIQVETINVQENPTCADRYGVNRLPTAILTDGGKIVDYVGMPDVEKAINFLRGGG</sequence>
<reference evidence="4 5" key="1">
    <citation type="submission" date="2018-08" db="EMBL/GenBank/DDBJ databases">
        <title>A genome reference for cultivated species of the human gut microbiota.</title>
        <authorList>
            <person name="Zou Y."/>
            <person name="Xue W."/>
            <person name="Luo G."/>
        </authorList>
    </citation>
    <scope>NUCLEOTIDE SEQUENCE [LARGE SCALE GENOMIC DNA]</scope>
    <source>
        <strain evidence="4 5">AF28-26</strain>
    </source>
</reference>
<evidence type="ECO:0000256" key="2">
    <source>
        <dbReference type="ARBA" id="ARBA00023284"/>
    </source>
</evidence>
<comment type="similarity">
    <text evidence="1">Belongs to the thioredoxin family.</text>
</comment>
<dbReference type="InterPro" id="IPR036249">
    <property type="entry name" value="Thioredoxin-like_sf"/>
</dbReference>